<proteinExistence type="predicted"/>
<dbReference type="Proteomes" id="UP001374803">
    <property type="component" value="Chromosome"/>
</dbReference>
<dbReference type="RefSeq" id="WP_394840287.1">
    <property type="nucleotide sequence ID" value="NZ_CP089929.1"/>
</dbReference>
<gene>
    <name evidence="3" type="ORF">LVJ94_25715</name>
</gene>
<feature type="region of interest" description="Disordered" evidence="1">
    <location>
        <begin position="20"/>
        <end position="50"/>
    </location>
</feature>
<organism evidence="3 4">
    <name type="scientific">Pendulispora rubella</name>
    <dbReference type="NCBI Taxonomy" id="2741070"/>
    <lineage>
        <taxon>Bacteria</taxon>
        <taxon>Pseudomonadati</taxon>
        <taxon>Myxococcota</taxon>
        <taxon>Myxococcia</taxon>
        <taxon>Myxococcales</taxon>
        <taxon>Sorangiineae</taxon>
        <taxon>Pendulisporaceae</taxon>
        <taxon>Pendulispora</taxon>
    </lineage>
</organism>
<keyword evidence="2" id="KW-0732">Signal</keyword>
<sequence length="354" mass="37435">MRAIVPLLFVLAACGATAPPSPSPHAAPSLGPSPTNTASASSSPEPEPALRTVENATCVIRTENVTLLEPLPLSYAGKEFASVQRARRVELRATRGAATMEVSTEHFAAIGEIHLEDLLVSPRASSASSAPHEGWLTVWRARAKAVANDSLSLEVTLPSCVTPAAPLAITYPCNELTFQPEVEPSSYDFRYLKRGTKIPLRLAPRGPIVAWLESPSNEPPEQVAELERKGRAVRIAIPDADVLVQGWVDASTLSPKWAPSADLMGGILVAPTNPPAGSTVQCSADVPFYVRADDSTSPMRVGTLRGSTTIHHRPANERGEVPIDLGLDAASLPPPLQPFIRAAAIAGCIEAPGR</sequence>
<protein>
    <submittedName>
        <fullName evidence="3">Uncharacterized protein</fullName>
    </submittedName>
</protein>
<feature type="compositionally biased region" description="Low complexity" evidence="1">
    <location>
        <begin position="26"/>
        <end position="44"/>
    </location>
</feature>
<evidence type="ECO:0000313" key="4">
    <source>
        <dbReference type="Proteomes" id="UP001374803"/>
    </source>
</evidence>
<dbReference type="EMBL" id="CP089983">
    <property type="protein sequence ID" value="WXB10612.1"/>
    <property type="molecule type" value="Genomic_DNA"/>
</dbReference>
<evidence type="ECO:0000256" key="2">
    <source>
        <dbReference type="SAM" id="SignalP"/>
    </source>
</evidence>
<name>A0ABZ2LI34_9BACT</name>
<reference evidence="3" key="1">
    <citation type="submission" date="2021-12" db="EMBL/GenBank/DDBJ databases">
        <title>Discovery of the Pendulisporaceae a myxobacterial family with distinct sporulation behavior and unique specialized metabolism.</title>
        <authorList>
            <person name="Garcia R."/>
            <person name="Popoff A."/>
            <person name="Bader C.D."/>
            <person name="Loehr J."/>
            <person name="Walesch S."/>
            <person name="Walt C."/>
            <person name="Boldt J."/>
            <person name="Bunk B."/>
            <person name="Haeckl F.J.F.P.J."/>
            <person name="Gunesch A.P."/>
            <person name="Birkelbach J."/>
            <person name="Nuebel U."/>
            <person name="Pietschmann T."/>
            <person name="Bach T."/>
            <person name="Mueller R."/>
        </authorList>
    </citation>
    <scope>NUCLEOTIDE SEQUENCE</scope>
    <source>
        <strain evidence="3">MSr11367</strain>
    </source>
</reference>
<keyword evidence="4" id="KW-1185">Reference proteome</keyword>
<feature type="chain" id="PRO_5045309448" evidence="2">
    <location>
        <begin position="19"/>
        <end position="354"/>
    </location>
</feature>
<evidence type="ECO:0000256" key="1">
    <source>
        <dbReference type="SAM" id="MobiDB-lite"/>
    </source>
</evidence>
<evidence type="ECO:0000313" key="3">
    <source>
        <dbReference type="EMBL" id="WXB10612.1"/>
    </source>
</evidence>
<accession>A0ABZ2LI34</accession>
<feature type="signal peptide" evidence="2">
    <location>
        <begin position="1"/>
        <end position="18"/>
    </location>
</feature>